<dbReference type="InterPro" id="IPR050404">
    <property type="entry name" value="Heme-degrading_MO"/>
</dbReference>
<dbReference type="EMBL" id="ATCF01000015">
    <property type="protein sequence ID" value="EPD99538.1"/>
    <property type="molecule type" value="Genomic_DNA"/>
</dbReference>
<feature type="domain" description="ABM" evidence="1">
    <location>
        <begin position="2"/>
        <end position="97"/>
    </location>
</feature>
<dbReference type="STRING" id="1203554.HMPREF1476_00994"/>
<dbReference type="AlphaFoldDB" id="S3BE02"/>
<dbReference type="PATRIC" id="fig|1203554.3.peg.1017"/>
<dbReference type="SUPFAM" id="SSF54909">
    <property type="entry name" value="Dimeric alpha+beta barrel"/>
    <property type="match status" value="1"/>
</dbReference>
<dbReference type="PANTHER" id="PTHR34474">
    <property type="entry name" value="SIGNAL TRANSDUCTION PROTEIN TRAP"/>
    <property type="match status" value="1"/>
</dbReference>
<dbReference type="PANTHER" id="PTHR34474:SF2">
    <property type="entry name" value="SIGNAL TRANSDUCTION PROTEIN TRAP"/>
    <property type="match status" value="1"/>
</dbReference>
<dbReference type="GeneID" id="64061194"/>
<comment type="caution">
    <text evidence="2">The sequence shown here is derived from an EMBL/GenBank/DDBJ whole genome shotgun (WGS) entry which is preliminary data.</text>
</comment>
<dbReference type="InterPro" id="IPR007138">
    <property type="entry name" value="ABM_dom"/>
</dbReference>
<evidence type="ECO:0000313" key="3">
    <source>
        <dbReference type="Proteomes" id="UP000014400"/>
    </source>
</evidence>
<evidence type="ECO:0000313" key="2">
    <source>
        <dbReference type="EMBL" id="EPD99538.1"/>
    </source>
</evidence>
<dbReference type="Proteomes" id="UP000014400">
    <property type="component" value="Unassembled WGS sequence"/>
</dbReference>
<gene>
    <name evidence="2" type="ORF">HMPREF1476_00994</name>
</gene>
<dbReference type="HOGENOM" id="CLU_141544_0_0_4"/>
<reference evidence="2 3" key="1">
    <citation type="submission" date="2013-04" db="EMBL/GenBank/DDBJ databases">
        <title>The Genome Sequence of Sutterella wadsworthensis HGA0223.</title>
        <authorList>
            <consortium name="The Broad Institute Genomics Platform"/>
            <person name="Earl A."/>
            <person name="Ward D."/>
            <person name="Feldgarden M."/>
            <person name="Gevers D."/>
            <person name="Schmidt T.M."/>
            <person name="Dover J."/>
            <person name="Dai D."/>
            <person name="Walker B."/>
            <person name="Young S."/>
            <person name="Zeng Q."/>
            <person name="Gargeya S."/>
            <person name="Fitzgerald M."/>
            <person name="Haas B."/>
            <person name="Abouelleil A."/>
            <person name="Allen A.W."/>
            <person name="Alvarado L."/>
            <person name="Arachchi H.M."/>
            <person name="Berlin A.M."/>
            <person name="Chapman S.B."/>
            <person name="Gainer-Dewar J."/>
            <person name="Goldberg J."/>
            <person name="Griggs A."/>
            <person name="Gujja S."/>
            <person name="Hansen M."/>
            <person name="Howarth C."/>
            <person name="Imamovic A."/>
            <person name="Ireland A."/>
            <person name="Larimer J."/>
            <person name="McCowan C."/>
            <person name="Murphy C."/>
            <person name="Pearson M."/>
            <person name="Poon T.W."/>
            <person name="Priest M."/>
            <person name="Roberts A."/>
            <person name="Saif S."/>
            <person name="Shea T."/>
            <person name="Sisk P."/>
            <person name="Sykes S."/>
            <person name="Wortman J."/>
            <person name="Nusbaum C."/>
            <person name="Birren B."/>
        </authorList>
    </citation>
    <scope>NUCLEOTIDE SEQUENCE [LARGE SCALE GENOMIC DNA]</scope>
    <source>
        <strain evidence="2 3">HGA0223</strain>
    </source>
</reference>
<dbReference type="Pfam" id="PF03992">
    <property type="entry name" value="ABM"/>
    <property type="match status" value="1"/>
</dbReference>
<sequence>MYVTMNRFKIKPEFADAYIQVWKDAGVRTKDVDGFLEFKFFRLDSKEEGYVLFSSYAVWENKEKFLAWTKSEHFRKSHATGVANREMYVEHPHLECFDVLF</sequence>
<proteinExistence type="predicted"/>
<dbReference type="eggNOG" id="COG2329">
    <property type="taxonomic scope" value="Bacteria"/>
</dbReference>
<dbReference type="RefSeq" id="WP_016474304.1">
    <property type="nucleotide sequence ID" value="NZ_KE150480.1"/>
</dbReference>
<protein>
    <recommendedName>
        <fullName evidence="1">ABM domain-containing protein</fullName>
    </recommendedName>
</protein>
<organism evidence="2 3">
    <name type="scientific">Sutterella wadsworthensis HGA0223</name>
    <dbReference type="NCBI Taxonomy" id="1203554"/>
    <lineage>
        <taxon>Bacteria</taxon>
        <taxon>Pseudomonadati</taxon>
        <taxon>Pseudomonadota</taxon>
        <taxon>Betaproteobacteria</taxon>
        <taxon>Burkholderiales</taxon>
        <taxon>Sutterellaceae</taxon>
        <taxon>Sutterella</taxon>
    </lineage>
</organism>
<name>S3BE02_9BURK</name>
<keyword evidence="3" id="KW-1185">Reference proteome</keyword>
<evidence type="ECO:0000259" key="1">
    <source>
        <dbReference type="PROSITE" id="PS51725"/>
    </source>
</evidence>
<dbReference type="Gene3D" id="3.30.70.100">
    <property type="match status" value="1"/>
</dbReference>
<dbReference type="InterPro" id="IPR011008">
    <property type="entry name" value="Dimeric_a/b-barrel"/>
</dbReference>
<dbReference type="PROSITE" id="PS51725">
    <property type="entry name" value="ABM"/>
    <property type="match status" value="1"/>
</dbReference>
<accession>S3BE02</accession>